<evidence type="ECO:0008006" key="4">
    <source>
        <dbReference type="Google" id="ProtNLM"/>
    </source>
</evidence>
<keyword evidence="3" id="KW-1185">Reference proteome</keyword>
<comment type="caution">
    <text evidence="2">The sequence shown here is derived from an EMBL/GenBank/DDBJ whole genome shotgun (WGS) entry which is preliminary data.</text>
</comment>
<protein>
    <recommendedName>
        <fullName evidence="4">Pilus assembly protein</fullName>
    </recommendedName>
</protein>
<sequence>MSKITNFFRRFRDDEGGSMVIESLFVLPALLFAYFGTYVYFDGFRSSSQLSKAAYTIADQLGRETGYITPNYLDSLYSLNELLTASPYETSLRVSVVDYDYDNNDYRVRWSRRRGDYTKLTATSLETIKAQLPLIPRNEVVIVVENMMYYEAPYGNWLPSQTFSEMAAVRPRFNSSQVCWNSQENGDTSTQTC</sequence>
<evidence type="ECO:0000256" key="1">
    <source>
        <dbReference type="SAM" id="Phobius"/>
    </source>
</evidence>
<organism evidence="2 3">
    <name type="scientific">Marivivens donghaensis</name>
    <dbReference type="NCBI Taxonomy" id="1699413"/>
    <lineage>
        <taxon>Bacteria</taxon>
        <taxon>Pseudomonadati</taxon>
        <taxon>Pseudomonadota</taxon>
        <taxon>Alphaproteobacteria</taxon>
        <taxon>Rhodobacterales</taxon>
        <taxon>Paracoccaceae</taxon>
        <taxon>Marivivens group</taxon>
        <taxon>Marivivens</taxon>
    </lineage>
</organism>
<keyword evidence="1" id="KW-1133">Transmembrane helix</keyword>
<evidence type="ECO:0000313" key="3">
    <source>
        <dbReference type="Proteomes" id="UP000709466"/>
    </source>
</evidence>
<dbReference type="EMBL" id="JAATOP010000001">
    <property type="protein sequence ID" value="NIY71094.1"/>
    <property type="molecule type" value="Genomic_DNA"/>
</dbReference>
<dbReference type="RefSeq" id="WP_167635981.1">
    <property type="nucleotide sequence ID" value="NZ_JAATOP010000001.1"/>
</dbReference>
<feature type="transmembrane region" description="Helical" evidence="1">
    <location>
        <begin position="20"/>
        <end position="41"/>
    </location>
</feature>
<dbReference type="Proteomes" id="UP000709466">
    <property type="component" value="Unassembled WGS sequence"/>
</dbReference>
<proteinExistence type="predicted"/>
<accession>A0ABX0VW40</accession>
<gene>
    <name evidence="2" type="ORF">HCZ30_01440</name>
</gene>
<keyword evidence="1" id="KW-0812">Transmembrane</keyword>
<keyword evidence="1" id="KW-0472">Membrane</keyword>
<name>A0ABX0VW40_9RHOB</name>
<evidence type="ECO:0000313" key="2">
    <source>
        <dbReference type="EMBL" id="NIY71094.1"/>
    </source>
</evidence>
<reference evidence="2 3" key="1">
    <citation type="submission" date="2020-03" db="EMBL/GenBank/DDBJ databases">
        <title>Bacterial isolates of synthetic phycosphere.</title>
        <authorList>
            <person name="Fu H."/>
            <person name="Moran M.A."/>
        </authorList>
    </citation>
    <scope>NUCLEOTIDE SEQUENCE [LARGE SCALE GENOMIC DNA]</scope>
    <source>
        <strain evidence="2 3">HF1</strain>
    </source>
</reference>